<dbReference type="AlphaFoldDB" id="A0A2S6G9Z9"/>
<gene>
    <name evidence="2" type="ORF">B0H24_1002104</name>
    <name evidence="1" type="ORF">BY455_102104</name>
</gene>
<dbReference type="RefSeq" id="WP_258075517.1">
    <property type="nucleotide sequence ID" value="NZ_PTIT01000002.1"/>
</dbReference>
<proteinExistence type="predicted"/>
<dbReference type="Proteomes" id="UP000239446">
    <property type="component" value="Unassembled WGS sequence"/>
</dbReference>
<dbReference type="EMBL" id="PTIT01000002">
    <property type="protein sequence ID" value="PPK53303.1"/>
    <property type="molecule type" value="Genomic_DNA"/>
</dbReference>
<accession>A0A2S6G9Z9</accession>
<keyword evidence="4" id="KW-1185">Reference proteome</keyword>
<dbReference type="Proteomes" id="UP000239648">
    <property type="component" value="Unassembled WGS sequence"/>
</dbReference>
<evidence type="ECO:0000313" key="3">
    <source>
        <dbReference type="Proteomes" id="UP000239446"/>
    </source>
</evidence>
<sequence>MQKTSHHRIGQLMCQATLDILWPPARAGRPKADLKCRVGSGQATYHRFDSRRKQHLITYGVRMIIAKQSADAALGWLSTREINRLEYFGGEVSPLNLLAHTCCHEFAHLLQHAAGQRYYGSVHNRPFYTLLDRLYSEGQAEKVRHYLKNRAWEEGLALSETPFDLPSAEDNARQWQVGDTVSFGEGARQRQGRIVRVNRKTCTVDSTEPLKGQRYRVPVQMLRRLKDSV</sequence>
<evidence type="ECO:0000313" key="2">
    <source>
        <dbReference type="EMBL" id="PPK56140.1"/>
    </source>
</evidence>
<name>A0A2S6G9Z9_9GAMM</name>
<reference evidence="2 3" key="2">
    <citation type="submission" date="2018-02" db="EMBL/GenBank/DDBJ databases">
        <title>Subsurface microbial communities from deep shales in Ohio and West Virginia, USA.</title>
        <authorList>
            <person name="Wrighton K."/>
        </authorList>
    </citation>
    <scope>NUCLEOTIDE SEQUENCE [LARGE SCALE GENOMIC DNA]</scope>
    <source>
        <strain evidence="2 3">UTICA-S1B9</strain>
    </source>
</reference>
<dbReference type="EMBL" id="PTIU01000002">
    <property type="protein sequence ID" value="PPK56140.1"/>
    <property type="molecule type" value="Genomic_DNA"/>
</dbReference>
<reference evidence="1 4" key="1">
    <citation type="submission" date="2018-02" db="EMBL/GenBank/DDBJ databases">
        <title>Deep subsurface shale carbon reservoir microbial communities from Ohio and West Virginia, USA.</title>
        <authorList>
            <person name="Wrighton K."/>
        </authorList>
    </citation>
    <scope>NUCLEOTIDE SEQUENCE [LARGE SCALE GENOMIC DNA]</scope>
    <source>
        <strain evidence="1 4">UTICA-S1B6</strain>
    </source>
</reference>
<organism evidence="2 3">
    <name type="scientific">Marinobacter persicus</name>
    <dbReference type="NCBI Taxonomy" id="930118"/>
    <lineage>
        <taxon>Bacteria</taxon>
        <taxon>Pseudomonadati</taxon>
        <taxon>Pseudomonadota</taxon>
        <taxon>Gammaproteobacteria</taxon>
        <taxon>Pseudomonadales</taxon>
        <taxon>Marinobacteraceae</taxon>
        <taxon>Marinobacter</taxon>
    </lineage>
</organism>
<comment type="caution">
    <text evidence="2">The sequence shown here is derived from an EMBL/GenBank/DDBJ whole genome shotgun (WGS) entry which is preliminary data.</text>
</comment>
<evidence type="ECO:0008006" key="5">
    <source>
        <dbReference type="Google" id="ProtNLM"/>
    </source>
</evidence>
<evidence type="ECO:0000313" key="1">
    <source>
        <dbReference type="EMBL" id="PPK53303.1"/>
    </source>
</evidence>
<protein>
    <recommendedName>
        <fullName evidence="5">SprT-like family protein</fullName>
    </recommendedName>
</protein>
<evidence type="ECO:0000313" key="4">
    <source>
        <dbReference type="Proteomes" id="UP000239648"/>
    </source>
</evidence>